<proteinExistence type="predicted"/>
<accession>A0A7W5AFI4</accession>
<dbReference type="PANTHER" id="PTHR36435:SF1">
    <property type="entry name" value="CAAX AMINO TERMINAL PROTEASE FAMILY PROTEIN"/>
    <property type="match status" value="1"/>
</dbReference>
<dbReference type="InterPro" id="IPR052710">
    <property type="entry name" value="CAAX_protease"/>
</dbReference>
<dbReference type="Pfam" id="PF02517">
    <property type="entry name" value="Rce1-like"/>
    <property type="match status" value="1"/>
</dbReference>
<protein>
    <recommendedName>
        <fullName evidence="2">CAAX prenyl protease 2/Lysostaphin resistance protein A-like domain-containing protein</fullName>
    </recommendedName>
</protein>
<reference evidence="3 4" key="1">
    <citation type="submission" date="2020-08" db="EMBL/GenBank/DDBJ databases">
        <title>Genomic Encyclopedia of Type Strains, Phase III (KMG-III): the genomes of soil and plant-associated and newly described type strains.</title>
        <authorList>
            <person name="Whitman W."/>
        </authorList>
    </citation>
    <scope>NUCLEOTIDE SEQUENCE [LARGE SCALE GENOMIC DNA]</scope>
    <source>
        <strain evidence="3 4">CECT 3287</strain>
    </source>
</reference>
<name>A0A7W5AFI4_9ACTN</name>
<dbReference type="GO" id="GO:0080120">
    <property type="term" value="P:CAAX-box protein maturation"/>
    <property type="evidence" value="ECO:0007669"/>
    <property type="project" value="UniProtKB-ARBA"/>
</dbReference>
<feature type="transmembrane region" description="Helical" evidence="1">
    <location>
        <begin position="118"/>
        <end position="135"/>
    </location>
</feature>
<dbReference type="GO" id="GO:0004175">
    <property type="term" value="F:endopeptidase activity"/>
    <property type="evidence" value="ECO:0007669"/>
    <property type="project" value="UniProtKB-ARBA"/>
</dbReference>
<dbReference type="InterPro" id="IPR003675">
    <property type="entry name" value="Rce1/LyrA-like_dom"/>
</dbReference>
<dbReference type="EMBL" id="JACHXF010000005">
    <property type="protein sequence ID" value="MBB3095100.1"/>
    <property type="molecule type" value="Genomic_DNA"/>
</dbReference>
<keyword evidence="1" id="KW-1133">Transmembrane helix</keyword>
<evidence type="ECO:0000313" key="3">
    <source>
        <dbReference type="EMBL" id="MBB3095100.1"/>
    </source>
</evidence>
<dbReference type="InterPro" id="IPR015837">
    <property type="entry name" value="UCP026622_CAAX_protease"/>
</dbReference>
<evidence type="ECO:0000259" key="2">
    <source>
        <dbReference type="Pfam" id="PF02517"/>
    </source>
</evidence>
<dbReference type="PIRSF" id="PIRSF026622">
    <property type="entry name" value="Proteas_026622"/>
    <property type="match status" value="1"/>
</dbReference>
<comment type="caution">
    <text evidence="3">The sequence shown here is derived from an EMBL/GenBank/DDBJ whole genome shotgun (WGS) entry which is preliminary data.</text>
</comment>
<organism evidence="3 4">
    <name type="scientific">Actinoplanes campanulatus</name>
    <dbReference type="NCBI Taxonomy" id="113559"/>
    <lineage>
        <taxon>Bacteria</taxon>
        <taxon>Bacillati</taxon>
        <taxon>Actinomycetota</taxon>
        <taxon>Actinomycetes</taxon>
        <taxon>Micromonosporales</taxon>
        <taxon>Micromonosporaceae</taxon>
        <taxon>Actinoplanes</taxon>
    </lineage>
</organism>
<dbReference type="RefSeq" id="WP_183219574.1">
    <property type="nucleotide sequence ID" value="NZ_BMPW01000009.1"/>
</dbReference>
<gene>
    <name evidence="3" type="ORF">FHR83_002763</name>
</gene>
<evidence type="ECO:0000256" key="1">
    <source>
        <dbReference type="SAM" id="Phobius"/>
    </source>
</evidence>
<dbReference type="AlphaFoldDB" id="A0A7W5AFI4"/>
<dbReference type="Proteomes" id="UP000590749">
    <property type="component" value="Unassembled WGS sequence"/>
</dbReference>
<keyword evidence="1" id="KW-0472">Membrane</keyword>
<sequence>MLAFMAAVRVWNRRGPARAQPFTGPLAAATLVLLSGLTPAEAGLTLAAGRGYGVSAALLVAAGYGVALAIPAARRALAEPYFPHPVRSALLGVPLSTVIFEEVAFRGVLFTLVEQAHGLTWAVAVTSVLFGLWHLPDTREVAFTTLAGVVLSFLRLLSGGLLAPIVLHWTANGLGILASAWVRRSGQPDICERDET</sequence>
<evidence type="ECO:0000313" key="4">
    <source>
        <dbReference type="Proteomes" id="UP000590749"/>
    </source>
</evidence>
<feature type="transmembrane region" description="Helical" evidence="1">
    <location>
        <begin position="142"/>
        <end position="167"/>
    </location>
</feature>
<keyword evidence="1" id="KW-0812">Transmembrane</keyword>
<feature type="transmembrane region" description="Helical" evidence="1">
    <location>
        <begin position="52"/>
        <end position="70"/>
    </location>
</feature>
<keyword evidence="4" id="KW-1185">Reference proteome</keyword>
<feature type="transmembrane region" description="Helical" evidence="1">
    <location>
        <begin position="90"/>
        <end position="112"/>
    </location>
</feature>
<dbReference type="PANTHER" id="PTHR36435">
    <property type="entry name" value="SLR1288 PROTEIN"/>
    <property type="match status" value="1"/>
</dbReference>
<feature type="domain" description="CAAX prenyl protease 2/Lysostaphin resistance protein A-like" evidence="2">
    <location>
        <begin position="89"/>
        <end position="173"/>
    </location>
</feature>